<evidence type="ECO:0000313" key="3">
    <source>
        <dbReference type="Proteomes" id="UP000248889"/>
    </source>
</evidence>
<organism evidence="2 3">
    <name type="scientific">Streptacidiphilus pinicola</name>
    <dbReference type="NCBI Taxonomy" id="2219663"/>
    <lineage>
        <taxon>Bacteria</taxon>
        <taxon>Bacillati</taxon>
        <taxon>Actinomycetota</taxon>
        <taxon>Actinomycetes</taxon>
        <taxon>Kitasatosporales</taxon>
        <taxon>Streptomycetaceae</taxon>
        <taxon>Streptacidiphilus</taxon>
    </lineage>
</organism>
<keyword evidence="1" id="KW-1133">Transmembrane helix</keyword>
<dbReference type="OrthoDB" id="3387754at2"/>
<reference evidence="2 3" key="1">
    <citation type="submission" date="2018-06" db="EMBL/GenBank/DDBJ databases">
        <title>Streptacidiphilus pinicola sp. nov., isolated from pine grove soil.</title>
        <authorList>
            <person name="Roh S.G."/>
            <person name="Park S."/>
            <person name="Kim M.-K."/>
            <person name="Yun B.-R."/>
            <person name="Park J."/>
            <person name="Kim M.J."/>
            <person name="Kim Y.S."/>
            <person name="Kim S.B."/>
        </authorList>
    </citation>
    <scope>NUCLEOTIDE SEQUENCE [LARGE SCALE GENOMIC DNA]</scope>
    <source>
        <strain evidence="2 3">MMS16-CNU450</strain>
    </source>
</reference>
<dbReference type="RefSeq" id="WP_111507965.1">
    <property type="nucleotide sequence ID" value="NZ_QKYN01000268.1"/>
</dbReference>
<name>A0A2X0JTV6_9ACTN</name>
<keyword evidence="1" id="KW-0812">Transmembrane</keyword>
<keyword evidence="1" id="KW-0472">Membrane</keyword>
<dbReference type="AlphaFoldDB" id="A0A2X0JTV6"/>
<dbReference type="EMBL" id="QKYN01000268">
    <property type="protein sequence ID" value="RAG80285.1"/>
    <property type="molecule type" value="Genomic_DNA"/>
</dbReference>
<evidence type="ECO:0000256" key="1">
    <source>
        <dbReference type="SAM" id="Phobius"/>
    </source>
</evidence>
<comment type="caution">
    <text evidence="2">The sequence shown here is derived from an EMBL/GenBank/DDBJ whole genome shotgun (WGS) entry which is preliminary data.</text>
</comment>
<accession>A0A2X0JTV6</accession>
<sequence>MVLNTVNWGIGGKGGAMRHLGPAFLNHPLRDTSARPVIRPRRPVATVTAAFALLVGAVSLLLAGCGTGGGAQTLDGAPAHEVTPPPPSLRAAEAVSGPTAQVVIGSYRGYWAAQVLAMSTGRADGSDLSTYATGAALGDSYADVVRLDAAGLLMSGAPQIHPVVTAVGPLKGVPGERQATLRDCLDVSGWHQVTAHGGRISDPAHRLTRYPLVVTVRTVGGAWMISQVTRETGRTC</sequence>
<keyword evidence="3" id="KW-1185">Reference proteome</keyword>
<proteinExistence type="predicted"/>
<feature type="transmembrane region" description="Helical" evidence="1">
    <location>
        <begin position="44"/>
        <end position="64"/>
    </location>
</feature>
<dbReference type="Proteomes" id="UP000248889">
    <property type="component" value="Unassembled WGS sequence"/>
</dbReference>
<gene>
    <name evidence="2" type="ORF">DN069_38970</name>
</gene>
<evidence type="ECO:0000313" key="2">
    <source>
        <dbReference type="EMBL" id="RAG80285.1"/>
    </source>
</evidence>
<protein>
    <submittedName>
        <fullName evidence="2">Uncharacterized protein</fullName>
    </submittedName>
</protein>